<proteinExistence type="predicted"/>
<evidence type="ECO:0000313" key="2">
    <source>
        <dbReference type="Proteomes" id="UP000757540"/>
    </source>
</evidence>
<protein>
    <submittedName>
        <fullName evidence="1">Uncharacterized protein</fullName>
    </submittedName>
</protein>
<gene>
    <name evidence="1" type="ORF">HDG69_002643</name>
</gene>
<dbReference type="RefSeq" id="WP_171784282.1">
    <property type="nucleotide sequence ID" value="NZ_BAAAML010000005.1"/>
</dbReference>
<accession>A0ABX2A810</accession>
<keyword evidence="2" id="KW-1185">Reference proteome</keyword>
<comment type="caution">
    <text evidence="1">The sequence shown here is derived from an EMBL/GenBank/DDBJ whole genome shotgun (WGS) entry which is preliminary data.</text>
</comment>
<sequence length="98" mass="10657">MTDDGGTRPDQRWNPGARYRGPMVARRQVAAAVEPLAGRLRRGPARRTAVFDRDVWRPETAGVRPHVAEALTVAAERYRRGAVSTSGLVRAVGHALAS</sequence>
<reference evidence="1 2" key="1">
    <citation type="submission" date="2020-05" db="EMBL/GenBank/DDBJ databases">
        <title>Genomic Encyclopedia of Type Strains, Phase III (KMG-III): the genomes of soil and plant-associated and newly described type strains.</title>
        <authorList>
            <person name="Whitman W."/>
        </authorList>
    </citation>
    <scope>NUCLEOTIDE SEQUENCE [LARGE SCALE GENOMIC DNA]</scope>
    <source>
        <strain evidence="1 2">KCTC 19046</strain>
    </source>
</reference>
<name>A0ABX2A810_9MICO</name>
<dbReference type="EMBL" id="JABEZU010000003">
    <property type="protein sequence ID" value="NOV98058.1"/>
    <property type="molecule type" value="Genomic_DNA"/>
</dbReference>
<organism evidence="1 2">
    <name type="scientific">Isoptericola halotolerans</name>
    <dbReference type="NCBI Taxonomy" id="300560"/>
    <lineage>
        <taxon>Bacteria</taxon>
        <taxon>Bacillati</taxon>
        <taxon>Actinomycetota</taxon>
        <taxon>Actinomycetes</taxon>
        <taxon>Micrococcales</taxon>
        <taxon>Promicromonosporaceae</taxon>
        <taxon>Isoptericola</taxon>
    </lineage>
</organism>
<dbReference type="Proteomes" id="UP000757540">
    <property type="component" value="Unassembled WGS sequence"/>
</dbReference>
<evidence type="ECO:0000313" key="1">
    <source>
        <dbReference type="EMBL" id="NOV98058.1"/>
    </source>
</evidence>